<evidence type="ECO:0000313" key="3">
    <source>
        <dbReference type="EMBL" id="SDF73802.1"/>
    </source>
</evidence>
<reference evidence="3 4" key="1">
    <citation type="submission" date="2016-10" db="EMBL/GenBank/DDBJ databases">
        <authorList>
            <person name="Varghese N."/>
            <person name="Submissions S."/>
        </authorList>
    </citation>
    <scope>NUCLEOTIDE SEQUENCE [LARGE SCALE GENOMIC DNA]</scope>
    <source>
        <strain evidence="3 4">DSM 18839</strain>
    </source>
</reference>
<dbReference type="PANTHER" id="PTHR31350:SF21">
    <property type="entry name" value="F-BOX ONLY PROTEIN 21"/>
    <property type="match status" value="1"/>
</dbReference>
<evidence type="ECO:0000313" key="4">
    <source>
        <dbReference type="Proteomes" id="UP000198615"/>
    </source>
</evidence>
<organism evidence="3 4">
    <name type="scientific">Thalassobaculum litoreum DSM 18839</name>
    <dbReference type="NCBI Taxonomy" id="1123362"/>
    <lineage>
        <taxon>Bacteria</taxon>
        <taxon>Pseudomonadati</taxon>
        <taxon>Pseudomonadota</taxon>
        <taxon>Alphaproteobacteria</taxon>
        <taxon>Rhodospirillales</taxon>
        <taxon>Thalassobaculaceae</taxon>
        <taxon>Thalassobaculum</taxon>
    </lineage>
</organism>
<sequence>MTADPQAGLTVETAGALLDEAAAACAADPNARLDMARLGLALSVLAHPEPEVRPQLSHLEEIAGKAASLAGRDPSQVLPSLMADELGYAGDTDSYEDMINADLAAVIDRRRGLPVALGILYCHAARAAGWDAAGLSFPAHFLIRVDGPGGRHILDPFHGGRAMDAGTMRSLLRHMGAGEDLTAEHHRDVADRLVLLRLQNNIKLRRLQSNDIEGGLAVLARMRRLAPDVAALVMEEAAILAEGGAILGAAKAVKSYLAAGYGAIEDRTEMERFLASIQTRLN</sequence>
<comment type="caution">
    <text evidence="3">The sequence shown here is derived from an EMBL/GenBank/DDBJ whole genome shotgun (WGS) entry which is preliminary data.</text>
</comment>
<dbReference type="Proteomes" id="UP000198615">
    <property type="component" value="Unassembled WGS sequence"/>
</dbReference>
<dbReference type="Pfam" id="PF13369">
    <property type="entry name" value="Transglut_core2"/>
    <property type="match status" value="1"/>
</dbReference>
<comment type="similarity">
    <text evidence="1">Belongs to the UPF0162 family.</text>
</comment>
<evidence type="ECO:0000256" key="1">
    <source>
        <dbReference type="ARBA" id="ARBA00007100"/>
    </source>
</evidence>
<name>A0A8G2BIW7_9PROT</name>
<evidence type="ECO:0000259" key="2">
    <source>
        <dbReference type="Pfam" id="PF13369"/>
    </source>
</evidence>
<dbReference type="EMBL" id="FNBW01000006">
    <property type="protein sequence ID" value="SDF73802.1"/>
    <property type="molecule type" value="Genomic_DNA"/>
</dbReference>
<dbReference type="OrthoDB" id="232498at2"/>
<dbReference type="PANTHER" id="PTHR31350">
    <property type="entry name" value="SI:DKEY-261L7.2"/>
    <property type="match status" value="1"/>
</dbReference>
<gene>
    <name evidence="3" type="ORF">SAMN05660686_02132</name>
</gene>
<dbReference type="AlphaFoldDB" id="A0A8G2BIW7"/>
<feature type="domain" description="Protein SirB1 N-terminal" evidence="2">
    <location>
        <begin position="58"/>
        <end position="199"/>
    </location>
</feature>
<protein>
    <submittedName>
        <fullName evidence="3">Tetratricopeptide repeat-containing protein</fullName>
    </submittedName>
</protein>
<proteinExistence type="inferred from homology"/>
<dbReference type="InterPro" id="IPR032698">
    <property type="entry name" value="SirB1_N"/>
</dbReference>
<dbReference type="RefSeq" id="WP_093150175.1">
    <property type="nucleotide sequence ID" value="NZ_FNBW01000006.1"/>
</dbReference>
<accession>A0A8G2BIW7</accession>
<keyword evidence="4" id="KW-1185">Reference proteome</keyword>